<gene>
    <name evidence="6" type="ORF">JMN32_12215</name>
</gene>
<feature type="domain" description="Tc toxin complex TcA C-terminal TcB-binding" evidence="3">
    <location>
        <begin position="2654"/>
        <end position="2941"/>
    </location>
</feature>
<sequence length="3104" mass="354646">MKTNNPNISSRLNLFKADLGKNKAINERFSSIYTERNGNWTAIEKDLEADKEFKPETIKKLRFTYDLADLAGENEKIIDLFRKDTKIKTMRDIALNFNRESLAKKIKLAEVDTDDKAPESVAREMHTKLFNLEPTASLRRMLADPKETPVTNQTLSGNLATFLDNQSEDFNIKTTSVYEAFKNEKAFDNIPQEARAEVANSLKSLQRIAAISPAPEVIAVLLDTNMSSAYRISEMPEEQFVKSYSQNFGEDGEVMAKQLHTNATNARIRNEQALIAMKEAGQGTGVDFIDKSLNTYSAQRETMSMNRSFSTENAPRSISMVARDELQKHNLSWDMLFGDADFCECGECNSVYSAAAYFVDLLQYLRNNNLDPNGNIPINPDPKDISNTPLEKLFERRPDLGCLQLTCKNTNTILPYIDLVNEVLENYLVYHYPKPFNVTENETSSELLAQPQHTEYEAYCILHKAVYPFTLPYHQPIDVARVYLDYLETSRHELIDTFRSPRKEKDAPVAEEENTPEETPDFTEAEKEELDKLHTAYIDRAVDAEFLGLTQEEYVILTKEAFVSKEYWDKQCKKEHTLDEYHTKIGLKPVHEYYGYGTEAEMLNDDEVTKTGLTFVKDQLLRRTGVSYMDLVELLKTRCLNPNVPTGKALAVMQSIGFSYRFMQSLVDNSAGTPKAKYKKLIDFLNKYQPLIPLLEATINPDPCSEVLDICDENKDFEHWVYCYFERVGKIIVLENGTPCIDGEFIYKYNASDNPIEIVLAKVKNCQIIMTDPETGEEIMIGTIDKHTGLITFNDPDTNNNSGWELITFVSSDGEKGKIIKVNNKFYLVSEKRNLPFSVGKADSCDLETVRLIHLDGSAVTPEEYDHIHRFIRLWRKLGWTIDEVDKALLGLAVEKTSCPDDLMPDDDGCDDDCDELFEEPGSCNDDDEDDDCNGFKTPAKIHCEITPDFLHQLVAIKKLLDLTGIELIKLLVFWSDISISGEQSLYKRLFLSHNILGIDKVFSADKNGNYLTKNTRITDHLTVVMAAFNLSADDITAIMEAESMEDLLNLANLSLMYRYRLLSKAVGLKIPYFISIIPLFGNPFGSAHISLGFIENWTKMEDAGFNYRQLNYIIKGYNDSQRPLVPDDKTILQLAKTLYDGLNAIDLAHPDIKEGDEVTTEMARDKGSLLFPQTVTEKIIGIIEGSSTFTTNAPKNLSFIIDDSKSLKNKLLYNAEGGSIQITGILTLAEKTDYQTLSNDAEWSKSLERIEKQQTKLFKEVLGGVFETEKQKSPEYKVIVEEAETTLKTGDINVPFNEIPEGQENPNTAPKKSRAFMAVFLPYLRDQLTHRFVVDTLSQSTGLKPEVTDILVTKILTSGTPAAPIYQIFESIKESAKPADNNWSGYLIPSKSEDYTLIVRDSNIAPSITIDGHTLTFTQQEDPTNEWWATPMELQSAKLYELQVTAQELKNVYWKTPTSDIGNIPPALLLPDFTTAYCKEAYVKLHKTSILASIFEIEAEEFLHFDKFKMDFGGLDFNSLTLKQWLRLEAYIRLRNSLPETETTLTDFFQWVQNPDDPALLSEKIEDLTQWKQESIDKLIAEDHFELETPENFYNEINLLKLQKALDIADKIGMDIDLLFDWAKPTSNFKKCRKIADSIQNSLRVKYRQEDWEQVVKPLNDTIRNHQQSALIAYLLQQSELIQWGVTDADGLFEFFLIDVQMDACMETSRIKQAISSVQLFVQRCFLGLEEPHNSITPDILDRGRWEWMQRYRVWEANRKVFLYPENWIESNLRDDKSPFFKALESELLQNDINKENVENALKSYLYQVDEVANMEVLGLYIEGSKNSNGLWNEASKLHIFSRTRNAPYFFFHRYLALDQMNWNPWTKIEMDIPSYDVEDDDGKIIGNGCYLIPVVWNDRLLIFFPQIMKKTEPVKQTIKKGNGAERKLTPEELSAFPMSDGATSEFWEIKLGMSELKNHKWTQKQLSKDAIYDFGESSKSQTTGDTTIKEVRKFLTDLRKYSFVSRSQSDFIELGIYGVNNNLVDSFKFDGANITVAGNLPGSFPSLPSNFHYTSSNLYSLQVSGSQLQYFGQVPTVNKGNQLSMQEFFDLYHPFTKKLFSYLNKGQLSGFFQHNLNNSIDKHEAYGGNNGSYHELKRPYSLYNWELFFHTPLMLADALSKAQQFEEAMKWYHFVFNPMAKGADDKRFWQFRPFKEINTQDILDQIFSNLKPNTADQAINEWRSDPFKPHLVARSRPVAYMKWVVMKYIDNLIEWGDYLFRQDTIETVNQATQLYVLAYHIMGRRPQTIPRRGEIKPQTYKSLLGKWDAFSNAMVELELAVPFSNQTTLPIGIENGVVGFANIFGFDSTLYFCIPNNPKLIGYWDTIEDRLYKIRHCLNIEGVFRKLPLFEPPIDPALLVKAVAQGLSIASVLNDLNTPMPNYRFYYLLQKSLELCGELKSLGSAMLSALEKKDGEAISQIRSKHEGVMHNLVMEVKKKQLEEAEKAMDGLWQNRKSPEHRMRYYLQLIGEEVSKVPDMDTDFTELANAIKTPLEESGLKINDYEKEDMDKAKEAHDLQDTIGKIESLASVLHAIPTIGAFATPIGVGANFTFGGSNLGNITQAIARWMQTDAAEHVYASTRASKKGGFLRAMQERVMQANSAGLEIKQIDKQILSQQIRIDIANKEIANQQKMIDHNQEVEDFIKNKYTNEELYTWMKGNLRTLYHQVYSLAYELGKKAEKVYRFERGLTSSDFIQPGYWESGRDGLLAGEKLYVGLKQLEAAYQEKKGHDYEISKHISLRSINPIALIQLKETGKCEFNLPEILFDMDYPGHYKRRIKSVSISIPCIVGPYTGLNASLRLLENKFRNSAIAKDKNDYPEKTEETDGRFTTFNIPVNAIAASSAQNESGMFELNFKDERYLPFEGAGAISKWRIELPDFRQFDYDTISDVIVHMRYTSNEGGELMKKAALGSVVEFNKNNEELGQQEGLFSIIDLKHDLSNEWHKAMQTDDGDTERTLTIDELTRHLPYYVRLDEEGKPREPKDVKITDLILTADTSLQAADLVVVQEQNEINFTEGVKIGNVKSFTIRDEEIKAESLQLTIKNVDKAINKALLVARFILK</sequence>
<evidence type="ECO:0000256" key="2">
    <source>
        <dbReference type="SAM" id="MobiDB-lite"/>
    </source>
</evidence>
<reference evidence="6" key="1">
    <citation type="submission" date="2021-01" db="EMBL/GenBank/DDBJ databases">
        <title>Fulvivirga kasyanovii gen. nov., sp nov., a novel member of the phylum Bacteroidetes isolated from seawater in a mussel farm.</title>
        <authorList>
            <person name="Zhao L.-H."/>
            <person name="Wang Z.-J."/>
        </authorList>
    </citation>
    <scope>NUCLEOTIDE SEQUENCE</scope>
    <source>
        <strain evidence="6">29W222</strain>
    </source>
</reference>
<dbReference type="RefSeq" id="WP_202856605.1">
    <property type="nucleotide sequence ID" value="NZ_JAEUGD010000042.1"/>
</dbReference>
<dbReference type="InterPro" id="IPR018247">
    <property type="entry name" value="EF_Hand_1_Ca_BS"/>
</dbReference>
<dbReference type="Pfam" id="PF18413">
    <property type="entry name" value="Neuraminidase"/>
    <property type="match status" value="1"/>
</dbReference>
<name>A0A937KC32_9BACT</name>
<evidence type="ECO:0000259" key="4">
    <source>
        <dbReference type="Pfam" id="PF18413"/>
    </source>
</evidence>
<evidence type="ECO:0000313" key="7">
    <source>
        <dbReference type="Proteomes" id="UP000614216"/>
    </source>
</evidence>
<dbReference type="Pfam" id="PF20220">
    <property type="entry name" value="ABC_toxin_N"/>
    <property type="match status" value="1"/>
</dbReference>
<feature type="region of interest" description="Disordered" evidence="2">
    <location>
        <begin position="501"/>
        <end position="522"/>
    </location>
</feature>
<proteinExistence type="predicted"/>
<organism evidence="6 7">
    <name type="scientific">Fulvivirga marina</name>
    <dbReference type="NCBI Taxonomy" id="2494733"/>
    <lineage>
        <taxon>Bacteria</taxon>
        <taxon>Pseudomonadati</taxon>
        <taxon>Bacteroidota</taxon>
        <taxon>Cytophagia</taxon>
        <taxon>Cytophagales</taxon>
        <taxon>Fulvivirgaceae</taxon>
        <taxon>Fulvivirga</taxon>
    </lineage>
</organism>
<evidence type="ECO:0000313" key="6">
    <source>
        <dbReference type="EMBL" id="MBL6447077.1"/>
    </source>
</evidence>
<dbReference type="InterPro" id="IPR041079">
    <property type="entry name" value="Neuraminidase-like"/>
</dbReference>
<feature type="domain" description="ABC toxin N-terminal" evidence="5">
    <location>
        <begin position="1662"/>
        <end position="1786"/>
    </location>
</feature>
<evidence type="ECO:0000259" key="3">
    <source>
        <dbReference type="Pfam" id="PF18276"/>
    </source>
</evidence>
<feature type="compositionally biased region" description="Acidic residues" evidence="2">
    <location>
        <begin position="509"/>
        <end position="522"/>
    </location>
</feature>
<evidence type="ECO:0000256" key="1">
    <source>
        <dbReference type="ARBA" id="ARBA00023026"/>
    </source>
</evidence>
<comment type="caution">
    <text evidence="6">The sequence shown here is derived from an EMBL/GenBank/DDBJ whole genome shotgun (WGS) entry which is preliminary data.</text>
</comment>
<keyword evidence="1" id="KW-0843">Virulence</keyword>
<accession>A0A937KC32</accession>
<evidence type="ECO:0008006" key="8">
    <source>
        <dbReference type="Google" id="ProtNLM"/>
    </source>
</evidence>
<dbReference type="Pfam" id="PF18276">
    <property type="entry name" value="TcA_TcB_BD"/>
    <property type="match status" value="1"/>
</dbReference>
<keyword evidence="7" id="KW-1185">Reference proteome</keyword>
<dbReference type="InterPro" id="IPR046839">
    <property type="entry name" value="ABC_toxin_N"/>
</dbReference>
<feature type="domain" description="Neuraminidase-like" evidence="4">
    <location>
        <begin position="1817"/>
        <end position="1985"/>
    </location>
</feature>
<dbReference type="Pfam" id="PF03538">
    <property type="entry name" value="VRP1"/>
    <property type="match status" value="1"/>
</dbReference>
<protein>
    <recommendedName>
        <fullName evidence="8">Virulence plasmid A protein</fullName>
    </recommendedName>
</protein>
<dbReference type="InterPro" id="IPR040840">
    <property type="entry name" value="TcA_TcB_BD"/>
</dbReference>
<evidence type="ECO:0000259" key="5">
    <source>
        <dbReference type="Pfam" id="PF20220"/>
    </source>
</evidence>
<dbReference type="PROSITE" id="PS00018">
    <property type="entry name" value="EF_HAND_1"/>
    <property type="match status" value="1"/>
</dbReference>
<dbReference type="EMBL" id="JAEUGD010000042">
    <property type="protein sequence ID" value="MBL6447077.1"/>
    <property type="molecule type" value="Genomic_DNA"/>
</dbReference>
<dbReference type="Proteomes" id="UP000614216">
    <property type="component" value="Unassembled WGS sequence"/>
</dbReference>
<dbReference type="InterPro" id="IPR018003">
    <property type="entry name" value="Insecticidal_toxin/plasmid_vir"/>
</dbReference>